<evidence type="ECO:0000313" key="2">
    <source>
        <dbReference type="EMBL" id="AAV47144.1"/>
    </source>
</evidence>
<gene>
    <name evidence="2" type="ordered locus">rrnAC2320</name>
    <name evidence="3" type="ORF">E6P14_13665</name>
</gene>
<dbReference type="CDD" id="cd00719">
    <property type="entry name" value="GIY-YIG_SF"/>
    <property type="match status" value="1"/>
</dbReference>
<dbReference type="RefSeq" id="WP_011224151.1">
    <property type="nucleotide sequence ID" value="NC_006396.1"/>
</dbReference>
<dbReference type="KEGG" id="hma:rrnAC2320"/>
<reference evidence="3 5" key="2">
    <citation type="submission" date="2019-04" db="EMBL/GenBank/DDBJ databases">
        <title>Methylomes of two halophilic Archaea, Haloarcula marismortui and Haloferax mediterranei.</title>
        <authorList>
            <person name="DasSarma S."/>
            <person name="DasSarma P."/>
            <person name="DasSarma S."/>
            <person name="Fomenkov A."/>
            <person name="Vincze T."/>
            <person name="Anton B.P."/>
            <person name="Roberts R.J."/>
        </authorList>
    </citation>
    <scope>NUCLEOTIDE SEQUENCE [LARGE SCALE GENOMIC DNA]</scope>
    <source>
        <strain evidence="3 5">ATCC 43049</strain>
    </source>
</reference>
<evidence type="ECO:0000313" key="5">
    <source>
        <dbReference type="Proteomes" id="UP000298722"/>
    </source>
</evidence>
<dbReference type="AlphaFoldDB" id="Q5V009"/>
<evidence type="ECO:0000256" key="1">
    <source>
        <dbReference type="SAM" id="MobiDB-lite"/>
    </source>
</evidence>
<protein>
    <submittedName>
        <fullName evidence="3">GIY-YIG nuclease family protein</fullName>
    </submittedName>
</protein>
<reference evidence="2 4" key="1">
    <citation type="journal article" date="2004" name="Genome Res.">
        <title>Genome sequence of Haloarcula marismortui: a halophilic archaeon from the Dead Sea.</title>
        <authorList>
            <person name="Baliga N.S."/>
            <person name="Bonneau R."/>
            <person name="Facciotti M.T."/>
            <person name="Pan M."/>
            <person name="Glusman G."/>
            <person name="Deutsch E.W."/>
            <person name="Shannon P."/>
            <person name="Chiu Y."/>
            <person name="Weng R.S."/>
            <person name="Gan R.R."/>
            <person name="Hung P."/>
            <person name="Date S.V."/>
            <person name="Marcotte E."/>
            <person name="Hood L."/>
            <person name="Ng W.V."/>
        </authorList>
    </citation>
    <scope>NUCLEOTIDE SEQUENCE [LARGE SCALE GENOMIC DNA]</scope>
    <source>
        <strain evidence="2">ATCC 43049</strain>
        <strain evidence="4">ATCC 43049 / DSM 3752 / JCM 8966 / VKM B-1809</strain>
    </source>
</reference>
<dbReference type="Proteomes" id="UP000001169">
    <property type="component" value="Chromosome I"/>
</dbReference>
<sequence length="287" mass="32368">MVNESGIYNLDWLGFDWSPWLSLDPDSEELAALSTDAGLYRVRHETYGGLIYIGETGRSLRGRIRSLIRGVFDDEMPFSDPHTASPSLWAIADRHGSGFEVSGTTPPEAEDKQQRKAIEDALIALHRRETETNLIGNFGRMPPGYSKSKKRSSGVRGGHSDDDTLRSFLRGIDPLPWSNPTGITDQDWMGLSWSSPRPLSESAGNVPVDGGLYRIWNPDNVPPLEYIGESVTLSDRLNRHRRNRDKGLYFSYVTRPEFEEKFQLSQAESELLGAHWLACRKAPRDQY</sequence>
<dbReference type="eggNOG" id="arCOG09092">
    <property type="taxonomic scope" value="Archaea"/>
</dbReference>
<accession>Q5V009</accession>
<keyword evidence="4" id="KW-1185">Reference proteome</keyword>
<dbReference type="EMBL" id="AY596297">
    <property type="protein sequence ID" value="AAV47144.1"/>
    <property type="molecule type" value="Genomic_DNA"/>
</dbReference>
<evidence type="ECO:0000313" key="4">
    <source>
        <dbReference type="Proteomes" id="UP000001169"/>
    </source>
</evidence>
<dbReference type="HOGENOM" id="CLU_817880_0_0_2"/>
<name>Q5V009_HALMA</name>
<dbReference type="GeneID" id="40153223"/>
<proteinExistence type="predicted"/>
<feature type="region of interest" description="Disordered" evidence="1">
    <location>
        <begin position="135"/>
        <end position="165"/>
    </location>
</feature>
<evidence type="ECO:0000313" key="3">
    <source>
        <dbReference type="EMBL" id="QCP91849.1"/>
    </source>
</evidence>
<dbReference type="EnsemblBacteria" id="AAV47144">
    <property type="protein sequence ID" value="AAV47144"/>
    <property type="gene ID" value="rrnAC2320"/>
</dbReference>
<dbReference type="Proteomes" id="UP000298722">
    <property type="component" value="Chromosome"/>
</dbReference>
<dbReference type="PaxDb" id="272569-rrnAC2320"/>
<dbReference type="EMBL" id="CP039138">
    <property type="protein sequence ID" value="QCP91849.1"/>
    <property type="molecule type" value="Genomic_DNA"/>
</dbReference>
<organism evidence="2 4">
    <name type="scientific">Haloarcula marismortui (strain ATCC 43049 / DSM 3752 / JCM 8966 / VKM B-1809)</name>
    <name type="common">Halobacterium marismortui</name>
    <dbReference type="NCBI Taxonomy" id="272569"/>
    <lineage>
        <taxon>Archaea</taxon>
        <taxon>Methanobacteriati</taxon>
        <taxon>Methanobacteriota</taxon>
        <taxon>Stenosarchaea group</taxon>
        <taxon>Halobacteria</taxon>
        <taxon>Halobacteriales</taxon>
        <taxon>Haloarculaceae</taxon>
        <taxon>Haloarcula</taxon>
    </lineage>
</organism>